<accession>A0A0E9UW88</accession>
<name>A0A0E9UW88_ANGAN</name>
<proteinExistence type="predicted"/>
<sequence>MDMIKVIIEMKKSIESFCN</sequence>
<evidence type="ECO:0000313" key="1">
    <source>
        <dbReference type="EMBL" id="JAH70149.1"/>
    </source>
</evidence>
<dbReference type="AlphaFoldDB" id="A0A0E9UW88"/>
<dbReference type="EMBL" id="GBXM01038428">
    <property type="protein sequence ID" value="JAH70149.1"/>
    <property type="molecule type" value="Transcribed_RNA"/>
</dbReference>
<reference evidence="1" key="2">
    <citation type="journal article" date="2015" name="Fish Shellfish Immunol.">
        <title>Early steps in the European eel (Anguilla anguilla)-Vibrio vulnificus interaction in the gills: Role of the RtxA13 toxin.</title>
        <authorList>
            <person name="Callol A."/>
            <person name="Pajuelo D."/>
            <person name="Ebbesson L."/>
            <person name="Teles M."/>
            <person name="MacKenzie S."/>
            <person name="Amaro C."/>
        </authorList>
    </citation>
    <scope>NUCLEOTIDE SEQUENCE</scope>
</reference>
<protein>
    <submittedName>
        <fullName evidence="1">Uncharacterized protein</fullName>
    </submittedName>
</protein>
<reference evidence="1" key="1">
    <citation type="submission" date="2014-11" db="EMBL/GenBank/DDBJ databases">
        <authorList>
            <person name="Amaro Gonzalez C."/>
        </authorList>
    </citation>
    <scope>NUCLEOTIDE SEQUENCE</scope>
</reference>
<organism evidence="1">
    <name type="scientific">Anguilla anguilla</name>
    <name type="common">European freshwater eel</name>
    <name type="synonym">Muraena anguilla</name>
    <dbReference type="NCBI Taxonomy" id="7936"/>
    <lineage>
        <taxon>Eukaryota</taxon>
        <taxon>Metazoa</taxon>
        <taxon>Chordata</taxon>
        <taxon>Craniata</taxon>
        <taxon>Vertebrata</taxon>
        <taxon>Euteleostomi</taxon>
        <taxon>Actinopterygii</taxon>
        <taxon>Neopterygii</taxon>
        <taxon>Teleostei</taxon>
        <taxon>Anguilliformes</taxon>
        <taxon>Anguillidae</taxon>
        <taxon>Anguilla</taxon>
    </lineage>
</organism>